<organism evidence="2 3">
    <name type="scientific">Streptomyces rubiginosohelvolus</name>
    <dbReference type="NCBI Taxonomy" id="67362"/>
    <lineage>
        <taxon>Bacteria</taxon>
        <taxon>Bacillati</taxon>
        <taxon>Actinomycetota</taxon>
        <taxon>Actinomycetes</taxon>
        <taxon>Kitasatosporales</taxon>
        <taxon>Streptomycetaceae</taxon>
        <taxon>Streptomyces</taxon>
    </lineage>
</organism>
<evidence type="ECO:0000313" key="2">
    <source>
        <dbReference type="EMBL" id="MFD4825656.1"/>
    </source>
</evidence>
<accession>A0ABW6F8K8</accession>
<evidence type="ECO:0008006" key="4">
    <source>
        <dbReference type="Google" id="ProtNLM"/>
    </source>
</evidence>
<keyword evidence="3" id="KW-1185">Reference proteome</keyword>
<protein>
    <recommendedName>
        <fullName evidence="4">ParB/Sulfiredoxin domain-containing protein</fullName>
    </recommendedName>
</protein>
<proteinExistence type="predicted"/>
<reference evidence="2 3" key="1">
    <citation type="submission" date="2024-09" db="EMBL/GenBank/DDBJ databases">
        <title>The Natural Products Discovery Center: Release of the First 8490 Sequenced Strains for Exploring Actinobacteria Biosynthetic Diversity.</title>
        <authorList>
            <person name="Kalkreuter E."/>
            <person name="Kautsar S.A."/>
            <person name="Yang D."/>
            <person name="Bader C.D."/>
            <person name="Teijaro C.N."/>
            <person name="Fluegel L."/>
            <person name="Davis C.M."/>
            <person name="Simpson J.R."/>
            <person name="Lauterbach L."/>
            <person name="Steele A.D."/>
            <person name="Gui C."/>
            <person name="Meng S."/>
            <person name="Li G."/>
            <person name="Viehrig K."/>
            <person name="Ye F."/>
            <person name="Su P."/>
            <person name="Kiefer A.F."/>
            <person name="Nichols A."/>
            <person name="Cepeda A.J."/>
            <person name="Yan W."/>
            <person name="Fan B."/>
            <person name="Jiang Y."/>
            <person name="Adhikari A."/>
            <person name="Zheng C.-J."/>
            <person name="Schuster L."/>
            <person name="Cowan T.M."/>
            <person name="Smanski M.J."/>
            <person name="Chevrette M.G."/>
            <person name="De Carvalho L.P.S."/>
            <person name="Shen B."/>
        </authorList>
    </citation>
    <scope>NUCLEOTIDE SEQUENCE [LARGE SCALE GENOMIC DNA]</scope>
    <source>
        <strain evidence="2 3">NPDC058428</strain>
    </source>
</reference>
<sequence length="444" mass="49880">MHVPVPILDPNRSVHMAARLGDSPRTMPVPAWPRPDKELPVVNLEVAWVCFSTINHRTQAEQIRERRRSGRDDLFARSPLGKEAQDAQYGILRDQEGFAELKADLKARGQREPAIVTADGVLINGNRRSAAMRSLFVDDDVRSARYVRCLVLPSDATAGELVDLETELQVAKDFKQNYSWINEALLIEELYERENKNFKRVAERVHRTVADVRASYDKIQQVHQLVALSQGTREYVDFIPNESAFDELAKHIKNKTEAEAQSVKDVYFIGTLTGVEYRNLRHLRRPDAAALVLDEIRSDSRLEAVLKEADKGQGTEDRDDDLLDAFLDDGTSDSEPLSSLLQLVASTDKEGTVELGDGSPMEASQLLNGLRRSITNAATEAKEDTRDRKEVTAPLERADMAIGELGRMIQALPRARRYNDWDEAAFASKVEQLEHLLLKVRGGS</sequence>
<feature type="compositionally biased region" description="Acidic residues" evidence="1">
    <location>
        <begin position="317"/>
        <end position="328"/>
    </location>
</feature>
<evidence type="ECO:0000313" key="3">
    <source>
        <dbReference type="Proteomes" id="UP001598352"/>
    </source>
</evidence>
<comment type="caution">
    <text evidence="2">The sequence shown here is derived from an EMBL/GenBank/DDBJ whole genome shotgun (WGS) entry which is preliminary data.</text>
</comment>
<feature type="region of interest" description="Disordered" evidence="1">
    <location>
        <begin position="307"/>
        <end position="328"/>
    </location>
</feature>
<dbReference type="EMBL" id="JBHXKZ010000021">
    <property type="protein sequence ID" value="MFD4825656.1"/>
    <property type="molecule type" value="Genomic_DNA"/>
</dbReference>
<name>A0ABW6F8K8_9ACTN</name>
<dbReference type="InterPro" id="IPR036086">
    <property type="entry name" value="ParB/Sulfiredoxin_sf"/>
</dbReference>
<dbReference type="SUPFAM" id="SSF110849">
    <property type="entry name" value="ParB/Sulfiredoxin"/>
    <property type="match status" value="1"/>
</dbReference>
<evidence type="ECO:0000256" key="1">
    <source>
        <dbReference type="SAM" id="MobiDB-lite"/>
    </source>
</evidence>
<dbReference type="Proteomes" id="UP001598352">
    <property type="component" value="Unassembled WGS sequence"/>
</dbReference>
<feature type="compositionally biased region" description="Basic and acidic residues" evidence="1">
    <location>
        <begin position="307"/>
        <end position="316"/>
    </location>
</feature>
<dbReference type="RefSeq" id="WP_382775724.1">
    <property type="nucleotide sequence ID" value="NZ_JBHXKZ010000021.1"/>
</dbReference>
<gene>
    <name evidence="2" type="ORF">ACFWOQ_24115</name>
</gene>